<evidence type="ECO:0000313" key="2">
    <source>
        <dbReference type="EMBL" id="OGY96606.1"/>
    </source>
</evidence>
<reference evidence="2 3" key="1">
    <citation type="journal article" date="2016" name="Nat. Commun.">
        <title>Thousands of microbial genomes shed light on interconnected biogeochemical processes in an aquifer system.</title>
        <authorList>
            <person name="Anantharaman K."/>
            <person name="Brown C.T."/>
            <person name="Hug L.A."/>
            <person name="Sharon I."/>
            <person name="Castelle C.J."/>
            <person name="Probst A.J."/>
            <person name="Thomas B.C."/>
            <person name="Singh A."/>
            <person name="Wilkins M.J."/>
            <person name="Karaoz U."/>
            <person name="Brodie E.L."/>
            <person name="Williams K.H."/>
            <person name="Hubbard S.S."/>
            <person name="Banfield J.F."/>
        </authorList>
    </citation>
    <scope>NUCLEOTIDE SEQUENCE [LARGE SCALE GENOMIC DNA]</scope>
</reference>
<dbReference type="SUPFAM" id="SSF54197">
    <property type="entry name" value="HIT-like"/>
    <property type="match status" value="1"/>
</dbReference>
<dbReference type="GO" id="GO:0003824">
    <property type="term" value="F:catalytic activity"/>
    <property type="evidence" value="ECO:0007669"/>
    <property type="project" value="InterPro"/>
</dbReference>
<comment type="caution">
    <text evidence="2">The sequence shown here is derived from an EMBL/GenBank/DDBJ whole genome shotgun (WGS) entry which is preliminary data.</text>
</comment>
<dbReference type="EMBL" id="MHKU01000027">
    <property type="protein sequence ID" value="OGY96606.1"/>
    <property type="molecule type" value="Genomic_DNA"/>
</dbReference>
<dbReference type="InterPro" id="IPR011146">
    <property type="entry name" value="HIT-like"/>
</dbReference>
<sequence>MKVVDPRFAKSREYGGVIRKIASAGHCPFCPENFKYHKHPTLRRAGEWFITRSSWPYKNTRFHFLILGKTHKEKFSELSLRDWKNITALAEWAIKKFRIRGGGLALRFGETAYTGATVYHIHAHLIMPNINAKTKKAKTVVFSIG</sequence>
<gene>
    <name evidence="2" type="ORF">A2122_02730</name>
</gene>
<accession>A0A1G2C5S7</accession>
<dbReference type="Gene3D" id="3.30.428.10">
    <property type="entry name" value="HIT-like"/>
    <property type="match status" value="1"/>
</dbReference>
<evidence type="ECO:0000313" key="3">
    <source>
        <dbReference type="Proteomes" id="UP000176648"/>
    </source>
</evidence>
<evidence type="ECO:0000259" key="1">
    <source>
        <dbReference type="Pfam" id="PF01230"/>
    </source>
</evidence>
<protein>
    <recommendedName>
        <fullName evidence="1">HIT domain-containing protein</fullName>
    </recommendedName>
</protein>
<name>A0A1G2C5S7_9BACT</name>
<dbReference type="STRING" id="1798644.A2122_02730"/>
<dbReference type="InterPro" id="IPR036265">
    <property type="entry name" value="HIT-like_sf"/>
</dbReference>
<feature type="domain" description="HIT" evidence="1">
    <location>
        <begin position="60"/>
        <end position="126"/>
    </location>
</feature>
<dbReference type="Proteomes" id="UP000176648">
    <property type="component" value="Unassembled WGS sequence"/>
</dbReference>
<proteinExistence type="predicted"/>
<dbReference type="Pfam" id="PF01230">
    <property type="entry name" value="HIT"/>
    <property type="match status" value="1"/>
</dbReference>
<organism evidence="2 3">
    <name type="scientific">Candidatus Liptonbacteria bacterium GWB1_49_6</name>
    <dbReference type="NCBI Taxonomy" id="1798644"/>
    <lineage>
        <taxon>Bacteria</taxon>
        <taxon>Candidatus Liptoniibacteriota</taxon>
    </lineage>
</organism>
<dbReference type="AlphaFoldDB" id="A0A1G2C5S7"/>